<dbReference type="SUPFAM" id="SSF51735">
    <property type="entry name" value="NAD(P)-binding Rossmann-fold domains"/>
    <property type="match status" value="1"/>
</dbReference>
<accession>A0A9W6K5V2</accession>
<comment type="caution">
    <text evidence="4">The sequence shown here is derived from an EMBL/GenBank/DDBJ whole genome shotgun (WGS) entry which is preliminary data.</text>
</comment>
<evidence type="ECO:0000313" key="4">
    <source>
        <dbReference type="EMBL" id="GLK88559.1"/>
    </source>
</evidence>
<dbReference type="GO" id="GO:0051287">
    <property type="term" value="F:NAD binding"/>
    <property type="evidence" value="ECO:0007669"/>
    <property type="project" value="InterPro"/>
</dbReference>
<dbReference type="Proteomes" id="UP001143328">
    <property type="component" value="Unassembled WGS sequence"/>
</dbReference>
<dbReference type="AlphaFoldDB" id="A0A9W6K5V2"/>
<evidence type="ECO:0000256" key="2">
    <source>
        <dbReference type="ARBA" id="ARBA00023027"/>
    </source>
</evidence>
<dbReference type="PANTHER" id="PTHR43333:SF1">
    <property type="entry name" value="D-ISOMER SPECIFIC 2-HYDROXYACID DEHYDROGENASE NAD-BINDING DOMAIN-CONTAINING PROTEIN"/>
    <property type="match status" value="1"/>
</dbReference>
<keyword evidence="1" id="KW-0560">Oxidoreductase</keyword>
<evidence type="ECO:0000259" key="3">
    <source>
        <dbReference type="Pfam" id="PF02826"/>
    </source>
</evidence>
<dbReference type="GO" id="GO:0016491">
    <property type="term" value="F:oxidoreductase activity"/>
    <property type="evidence" value="ECO:0007669"/>
    <property type="project" value="UniProtKB-KW"/>
</dbReference>
<sequence length="319" mass="34391">MSALRIASQLDVAFNARLRQMLPGVDVLDWPRGVFAGLPATVQVMLAAPHPKLKSAEEPAGWPYGLQWIQLVTSGVDFFPPWLLERVPVASARGTTAEAIAEFAVAAVFAAAKQLPALWVNNAGHWQQRSLASVSGSTLGLFGFGRIAQSTARKAQALGMKVVALRASEQPFELPGIEAARDLHDLFARADHLLLAAPATARTYRVIDRAVLASAKPGLHLINVARGSLIDQDALRDALDAGQIGLASLDVSDPEPLPEGHWLYRHPRVHLSPHTSANSPQVYLNIAELLARNIQHWRVGQALENAVFTARQSIQGVPA</sequence>
<organism evidence="4 5">
    <name type="scientific">Pseudomonas turukhanskensis</name>
    <dbReference type="NCBI Taxonomy" id="1806536"/>
    <lineage>
        <taxon>Bacteria</taxon>
        <taxon>Pseudomonadati</taxon>
        <taxon>Pseudomonadota</taxon>
        <taxon>Gammaproteobacteria</taxon>
        <taxon>Pseudomonadales</taxon>
        <taxon>Pseudomonadaceae</taxon>
        <taxon>Pseudomonas</taxon>
    </lineage>
</organism>
<dbReference type="InterPro" id="IPR006140">
    <property type="entry name" value="D-isomer_DH_NAD-bd"/>
</dbReference>
<dbReference type="Pfam" id="PF02826">
    <property type="entry name" value="2-Hacid_dh_C"/>
    <property type="match status" value="1"/>
</dbReference>
<dbReference type="InterPro" id="IPR036291">
    <property type="entry name" value="NAD(P)-bd_dom_sf"/>
</dbReference>
<keyword evidence="2" id="KW-0520">NAD</keyword>
<evidence type="ECO:0000313" key="5">
    <source>
        <dbReference type="Proteomes" id="UP001143328"/>
    </source>
</evidence>
<dbReference type="PANTHER" id="PTHR43333">
    <property type="entry name" value="2-HACID_DH_C DOMAIN-CONTAINING PROTEIN"/>
    <property type="match status" value="1"/>
</dbReference>
<feature type="domain" description="D-isomer specific 2-hydroxyacid dehydrogenase NAD-binding" evidence="3">
    <location>
        <begin position="106"/>
        <end position="276"/>
    </location>
</feature>
<dbReference type="Gene3D" id="3.40.50.720">
    <property type="entry name" value="NAD(P)-binding Rossmann-like Domain"/>
    <property type="match status" value="2"/>
</dbReference>
<reference evidence="4" key="1">
    <citation type="journal article" date="2014" name="Int. J. Syst. Evol. Microbiol.">
        <title>Complete genome sequence of Corynebacterium casei LMG S-19264T (=DSM 44701T), isolated from a smear-ripened cheese.</title>
        <authorList>
            <consortium name="US DOE Joint Genome Institute (JGI-PGF)"/>
            <person name="Walter F."/>
            <person name="Albersmeier A."/>
            <person name="Kalinowski J."/>
            <person name="Ruckert C."/>
        </authorList>
    </citation>
    <scope>NUCLEOTIDE SEQUENCE</scope>
    <source>
        <strain evidence="4">VKM B-2935</strain>
    </source>
</reference>
<name>A0A9W6K5V2_9PSED</name>
<reference evidence="4" key="2">
    <citation type="submission" date="2023-01" db="EMBL/GenBank/DDBJ databases">
        <authorList>
            <person name="Sun Q."/>
            <person name="Evtushenko L."/>
        </authorList>
    </citation>
    <scope>NUCLEOTIDE SEQUENCE</scope>
    <source>
        <strain evidence="4">VKM B-2935</strain>
    </source>
</reference>
<protein>
    <submittedName>
        <fullName evidence="4">Dihydrofolate reductase</fullName>
    </submittedName>
</protein>
<evidence type="ECO:0000256" key="1">
    <source>
        <dbReference type="ARBA" id="ARBA00023002"/>
    </source>
</evidence>
<dbReference type="CDD" id="cd12180">
    <property type="entry name" value="2-Hacid_dh_15"/>
    <property type="match status" value="1"/>
</dbReference>
<dbReference type="RefSeq" id="WP_271194764.1">
    <property type="nucleotide sequence ID" value="NZ_BSFN01000003.1"/>
</dbReference>
<gene>
    <name evidence="4" type="ORF">GCM10017655_16210</name>
</gene>
<dbReference type="EMBL" id="BSFN01000003">
    <property type="protein sequence ID" value="GLK88559.1"/>
    <property type="molecule type" value="Genomic_DNA"/>
</dbReference>
<keyword evidence="5" id="KW-1185">Reference proteome</keyword>
<proteinExistence type="predicted"/>